<comment type="caution">
    <text evidence="1">The sequence shown here is derived from an EMBL/GenBank/DDBJ whole genome shotgun (WGS) entry which is preliminary data.</text>
</comment>
<evidence type="ECO:0000313" key="2">
    <source>
        <dbReference type="Proteomes" id="UP000004277"/>
    </source>
</evidence>
<keyword evidence="1" id="KW-0560">Oxidoreductase</keyword>
<dbReference type="Proteomes" id="UP000004277">
    <property type="component" value="Unassembled WGS sequence"/>
</dbReference>
<accession>A0ACD3SNP5</accession>
<gene>
    <name evidence="1" type="primary">alkB</name>
    <name evidence="1" type="ORF">MW7_010130</name>
</gene>
<dbReference type="EMBL" id="AKCV02000017">
    <property type="protein sequence ID" value="TMS57827.1"/>
    <property type="molecule type" value="Genomic_DNA"/>
</dbReference>
<name>A0ACD3SNP5_9BURK</name>
<dbReference type="EC" id="1.14.11.33" evidence="1"/>
<protein>
    <submittedName>
        <fullName evidence="1">DNA oxidative demethylase AlkB</fullName>
        <ecNumber evidence="1">1.14.11.33</ecNumber>
    </submittedName>
</protein>
<organism evidence="1 2">
    <name type="scientific">Imbroritus primus</name>
    <dbReference type="NCBI Taxonomy" id="3058603"/>
    <lineage>
        <taxon>Bacteria</taxon>
        <taxon>Pseudomonadati</taxon>
        <taxon>Pseudomonadota</taxon>
        <taxon>Betaproteobacteria</taxon>
        <taxon>Burkholderiales</taxon>
        <taxon>Burkholderiaceae</taxon>
        <taxon>Imbroritus</taxon>
    </lineage>
</organism>
<proteinExistence type="predicted"/>
<evidence type="ECO:0000313" key="1">
    <source>
        <dbReference type="EMBL" id="TMS57827.1"/>
    </source>
</evidence>
<reference evidence="1" key="1">
    <citation type="submission" date="2019-05" db="EMBL/GenBank/DDBJ databases">
        <title>Revised genome assembly of Burkholderiaceae (previously Ralstonia) sp. PBA.</title>
        <authorList>
            <person name="Gan H.M."/>
        </authorList>
    </citation>
    <scope>NUCLEOTIDE SEQUENCE</scope>
    <source>
        <strain evidence="1">PBA</strain>
    </source>
</reference>
<sequence>MIEDLFAAQEAAQPWAESIDPGAVVLRGFALAQAPALLATVADIAAVAPFRHMLTPGGLAMSAAMTNCGPLGWVSDAHGYRYAPVDPVSGAPWPALPPGWLALAREAAATAGFAGFVPDACLVNRYAPGARMSLHQDRNERDMTQPIVSVSLGLPVIFQFGGMQRSERPRRVPLMHGDVVVWGGPARLRYHGVLALKDDVHPLTGNCRINLTFRKAG</sequence>
<keyword evidence="2" id="KW-1185">Reference proteome</keyword>